<proteinExistence type="predicted"/>
<gene>
    <name evidence="2" type="ORF">PG999_008961</name>
</gene>
<evidence type="ECO:0000313" key="2">
    <source>
        <dbReference type="EMBL" id="KAK8105602.1"/>
    </source>
</evidence>
<feature type="compositionally biased region" description="Polar residues" evidence="1">
    <location>
        <begin position="74"/>
        <end position="93"/>
    </location>
</feature>
<protein>
    <submittedName>
        <fullName evidence="2">Uncharacterized protein</fullName>
    </submittedName>
</protein>
<dbReference type="Proteomes" id="UP001392437">
    <property type="component" value="Unassembled WGS sequence"/>
</dbReference>
<keyword evidence="3" id="KW-1185">Reference proteome</keyword>
<reference evidence="2 3" key="1">
    <citation type="submission" date="2023-01" db="EMBL/GenBank/DDBJ databases">
        <title>Analysis of 21 Apiospora genomes using comparative genomics revels a genus with tremendous synthesis potential of carbohydrate active enzymes and secondary metabolites.</title>
        <authorList>
            <person name="Sorensen T."/>
        </authorList>
    </citation>
    <scope>NUCLEOTIDE SEQUENCE [LARGE SCALE GENOMIC DNA]</scope>
    <source>
        <strain evidence="2 3">CBS 117206</strain>
    </source>
</reference>
<sequence length="93" mass="10680">MDPMILELMYYFRYSIRKHVASYSLFDYGEEQEEGLDENDQSSRPLPQQRPKKSTYYGAIAGLTDQPREALPNQRENQPSVRRGSVDSTSSAS</sequence>
<evidence type="ECO:0000256" key="1">
    <source>
        <dbReference type="SAM" id="MobiDB-lite"/>
    </source>
</evidence>
<dbReference type="EMBL" id="JAQQWP010000008">
    <property type="protein sequence ID" value="KAK8105602.1"/>
    <property type="molecule type" value="Genomic_DNA"/>
</dbReference>
<organism evidence="2 3">
    <name type="scientific">Apiospora kogelbergensis</name>
    <dbReference type="NCBI Taxonomy" id="1337665"/>
    <lineage>
        <taxon>Eukaryota</taxon>
        <taxon>Fungi</taxon>
        <taxon>Dikarya</taxon>
        <taxon>Ascomycota</taxon>
        <taxon>Pezizomycotina</taxon>
        <taxon>Sordariomycetes</taxon>
        <taxon>Xylariomycetidae</taxon>
        <taxon>Amphisphaeriales</taxon>
        <taxon>Apiosporaceae</taxon>
        <taxon>Apiospora</taxon>
    </lineage>
</organism>
<feature type="region of interest" description="Disordered" evidence="1">
    <location>
        <begin position="31"/>
        <end position="93"/>
    </location>
</feature>
<name>A0AAW0QHW6_9PEZI</name>
<dbReference type="AlphaFoldDB" id="A0AAW0QHW6"/>
<feature type="compositionally biased region" description="Acidic residues" evidence="1">
    <location>
        <begin position="31"/>
        <end position="40"/>
    </location>
</feature>
<evidence type="ECO:0000313" key="3">
    <source>
        <dbReference type="Proteomes" id="UP001392437"/>
    </source>
</evidence>
<comment type="caution">
    <text evidence="2">The sequence shown here is derived from an EMBL/GenBank/DDBJ whole genome shotgun (WGS) entry which is preliminary data.</text>
</comment>
<accession>A0AAW0QHW6</accession>